<keyword evidence="8" id="KW-0408">Iron</keyword>
<reference evidence="11" key="1">
    <citation type="journal article" date="2017" name="Syst. Appl. Microbiol.">
        <title>Soybeans inoculated with root zone soils of Canadian native legumes harbour diverse and novel Bradyrhizobium spp. that possess agricultural potential.</title>
        <authorList>
            <person name="Bromfield E.S.P."/>
            <person name="Cloutier S."/>
            <person name="Tambong J.T."/>
            <person name="Tran Thi T.V."/>
        </authorList>
    </citation>
    <scope>NUCLEOTIDE SEQUENCE</scope>
    <source>
        <strain evidence="11">1S5</strain>
    </source>
</reference>
<dbReference type="GO" id="GO:0031071">
    <property type="term" value="F:cysteine desulfurase activity"/>
    <property type="evidence" value="ECO:0007669"/>
    <property type="project" value="UniProtKB-EC"/>
</dbReference>
<proteinExistence type="inferred from homology"/>
<comment type="cofactor">
    <cofactor evidence="1">
        <name>pyridoxal 5'-phosphate</name>
        <dbReference type="ChEBI" id="CHEBI:597326"/>
    </cofactor>
</comment>
<dbReference type="InterPro" id="IPR015421">
    <property type="entry name" value="PyrdxlP-dep_Trfase_major"/>
</dbReference>
<dbReference type="InterPro" id="IPR015424">
    <property type="entry name" value="PyrdxlP-dep_Trfase"/>
</dbReference>
<gene>
    <name evidence="11" type="ORF">HAP41_0000026540</name>
</gene>
<dbReference type="Gene3D" id="1.10.260.50">
    <property type="match status" value="1"/>
</dbReference>
<protein>
    <recommendedName>
        <fullName evidence="4">Cysteine desulfurase</fullName>
    </recommendedName>
</protein>
<dbReference type="PANTHER" id="PTHR11601">
    <property type="entry name" value="CYSTEINE DESULFURYLASE FAMILY MEMBER"/>
    <property type="match status" value="1"/>
</dbReference>
<evidence type="ECO:0000256" key="2">
    <source>
        <dbReference type="ARBA" id="ARBA00003120"/>
    </source>
</evidence>
<evidence type="ECO:0000313" key="11">
    <source>
        <dbReference type="EMBL" id="UPT83958.1"/>
    </source>
</evidence>
<evidence type="ECO:0000256" key="10">
    <source>
        <dbReference type="ARBA" id="ARBA00050776"/>
    </source>
</evidence>
<keyword evidence="6" id="KW-0479">Metal-binding</keyword>
<evidence type="ECO:0000256" key="8">
    <source>
        <dbReference type="ARBA" id="ARBA00023004"/>
    </source>
</evidence>
<dbReference type="Gene3D" id="3.40.640.10">
    <property type="entry name" value="Type I PLP-dependent aspartate aminotransferase-like (Major domain)"/>
    <property type="match status" value="1"/>
</dbReference>
<dbReference type="SUPFAM" id="SSF53383">
    <property type="entry name" value="PLP-dependent transferases"/>
    <property type="match status" value="1"/>
</dbReference>
<dbReference type="GO" id="GO:0051536">
    <property type="term" value="F:iron-sulfur cluster binding"/>
    <property type="evidence" value="ECO:0007669"/>
    <property type="project" value="UniProtKB-KW"/>
</dbReference>
<name>A0A8T5V7J0_9BRAD</name>
<evidence type="ECO:0000313" key="12">
    <source>
        <dbReference type="Proteomes" id="UP000551709"/>
    </source>
</evidence>
<evidence type="ECO:0000256" key="6">
    <source>
        <dbReference type="ARBA" id="ARBA00022723"/>
    </source>
</evidence>
<dbReference type="PANTHER" id="PTHR11601:SF34">
    <property type="entry name" value="CYSTEINE DESULFURASE"/>
    <property type="match status" value="1"/>
</dbReference>
<dbReference type="Pfam" id="PF00266">
    <property type="entry name" value="Aminotran_5"/>
    <property type="match status" value="1"/>
</dbReference>
<evidence type="ECO:0000256" key="5">
    <source>
        <dbReference type="ARBA" id="ARBA00022679"/>
    </source>
</evidence>
<dbReference type="InterPro" id="IPR015422">
    <property type="entry name" value="PyrdxlP-dep_Trfase_small"/>
</dbReference>
<evidence type="ECO:0000256" key="7">
    <source>
        <dbReference type="ARBA" id="ARBA00022898"/>
    </source>
</evidence>
<dbReference type="RefSeq" id="WP_166096419.1">
    <property type="nucleotide sequence ID" value="NZ_CP096251.1"/>
</dbReference>
<dbReference type="Proteomes" id="UP000551709">
    <property type="component" value="Chromosome"/>
</dbReference>
<dbReference type="Gene3D" id="3.90.1150.10">
    <property type="entry name" value="Aspartate Aminotransferase, domain 1"/>
    <property type="match status" value="1"/>
</dbReference>
<sequence length="379" mass="39030">MPSRVYLDWNATTPLRAEARTAMLAAWELIGNPSSVHAEGREARRLVEEARATLAAAVGALPRNVVFTSAGTEANALALSPGLRGSSGRLVERLLVSAVEHASVLSGGRFPADKVNQIPVTRAGVIDLDRLKASLGDGPPALVSIMAANNETGAIQPIAEAAGIVHEAGGLLHVDAIQALGKIPFDIKTVDSDLATFSAHKIGGPKGVGALVLAEGIAGLEPVLRGGGQELSRRAGTENVAGIAGFGAAVRAALQALPEDVERMATLRNSLENGIRGIAGTMVFADDVKRLPNTILFTATGLKAETAVIGFDLEGVAVSSGSACSSGKVQPSHVLSAMGYDATVAQGAVRLSLGWSTEPDDINRALEAWRKLGNTLLKA</sequence>
<comment type="catalytic activity">
    <reaction evidence="10">
        <text>(sulfur carrier)-H + L-cysteine = (sulfur carrier)-SH + L-alanine</text>
        <dbReference type="Rhea" id="RHEA:43892"/>
        <dbReference type="Rhea" id="RHEA-COMP:14737"/>
        <dbReference type="Rhea" id="RHEA-COMP:14739"/>
        <dbReference type="ChEBI" id="CHEBI:29917"/>
        <dbReference type="ChEBI" id="CHEBI:35235"/>
        <dbReference type="ChEBI" id="CHEBI:57972"/>
        <dbReference type="ChEBI" id="CHEBI:64428"/>
        <dbReference type="EC" id="2.8.1.7"/>
    </reaction>
</comment>
<dbReference type="InterPro" id="IPR016454">
    <property type="entry name" value="Cysteine_dSase"/>
</dbReference>
<keyword evidence="7" id="KW-0663">Pyridoxal phosphate</keyword>
<reference evidence="11" key="2">
    <citation type="submission" date="2022-04" db="EMBL/GenBank/DDBJ databases">
        <authorList>
            <person name="Bromfield E.S.P."/>
            <person name="Cloutier S."/>
        </authorList>
    </citation>
    <scope>NUCLEOTIDE SEQUENCE</scope>
    <source>
        <strain evidence="11">1S5</strain>
    </source>
</reference>
<dbReference type="AlphaFoldDB" id="A0A8T5V7J0"/>
<evidence type="ECO:0000256" key="9">
    <source>
        <dbReference type="ARBA" id="ARBA00023014"/>
    </source>
</evidence>
<evidence type="ECO:0000256" key="4">
    <source>
        <dbReference type="ARBA" id="ARBA00013558"/>
    </source>
</evidence>
<comment type="similarity">
    <text evidence="3">Belongs to the class-V pyridoxal-phosphate-dependent aminotransferase family. NifS/IscS subfamily.</text>
</comment>
<evidence type="ECO:0000256" key="1">
    <source>
        <dbReference type="ARBA" id="ARBA00001933"/>
    </source>
</evidence>
<keyword evidence="5" id="KW-0808">Transferase</keyword>
<dbReference type="GO" id="GO:0046872">
    <property type="term" value="F:metal ion binding"/>
    <property type="evidence" value="ECO:0007669"/>
    <property type="project" value="UniProtKB-KW"/>
</dbReference>
<accession>A0A8T5V7J0</accession>
<comment type="function">
    <text evidence="2">Catalyzes the removal of elemental sulfur atoms from cysteine to produce alanine. Seems to participate in the biosynthesis of the nitrogenase metalloclusters by providing the inorganic sulfur required for the Fe-S core formation.</text>
</comment>
<dbReference type="EMBL" id="CP096255">
    <property type="protein sequence ID" value="UPT83958.1"/>
    <property type="molecule type" value="Genomic_DNA"/>
</dbReference>
<organism evidence="11 12">
    <name type="scientific">Bradyrhizobium barranii subsp. apii</name>
    <dbReference type="NCBI Taxonomy" id="2819348"/>
    <lineage>
        <taxon>Bacteria</taxon>
        <taxon>Pseudomonadati</taxon>
        <taxon>Pseudomonadota</taxon>
        <taxon>Alphaproteobacteria</taxon>
        <taxon>Hyphomicrobiales</taxon>
        <taxon>Nitrobacteraceae</taxon>
        <taxon>Bradyrhizobium</taxon>
        <taxon>Bradyrhizobium barranii</taxon>
    </lineage>
</organism>
<evidence type="ECO:0000256" key="3">
    <source>
        <dbReference type="ARBA" id="ARBA00006490"/>
    </source>
</evidence>
<dbReference type="InterPro" id="IPR000192">
    <property type="entry name" value="Aminotrans_V_dom"/>
</dbReference>
<keyword evidence="9" id="KW-0411">Iron-sulfur</keyword>
<dbReference type="PIRSF" id="PIRSF005572">
    <property type="entry name" value="NifS"/>
    <property type="match status" value="1"/>
</dbReference>